<evidence type="ECO:0000256" key="10">
    <source>
        <dbReference type="ARBA" id="ARBA00022833"/>
    </source>
</evidence>
<evidence type="ECO:0000256" key="2">
    <source>
        <dbReference type="ARBA" id="ARBA00001947"/>
    </source>
</evidence>
<proteinExistence type="inferred from homology"/>
<dbReference type="CDD" id="cd09603">
    <property type="entry name" value="M1_APN_like"/>
    <property type="match status" value="1"/>
</dbReference>
<comment type="caution">
    <text evidence="15">The sequence shown here is derived from an EMBL/GenBank/DDBJ whole genome shotgun (WGS) entry which is preliminary data.</text>
</comment>
<evidence type="ECO:0000313" key="16">
    <source>
        <dbReference type="Proteomes" id="UP000320913"/>
    </source>
</evidence>
<organism evidence="15 16">
    <name type="scientific">Eiseniibacteriota bacterium</name>
    <dbReference type="NCBI Taxonomy" id="2212470"/>
    <lineage>
        <taxon>Bacteria</taxon>
        <taxon>Candidatus Eiseniibacteriota</taxon>
    </lineage>
</organism>
<keyword evidence="11" id="KW-0482">Metalloprotease</keyword>
<protein>
    <recommendedName>
        <fullName evidence="5">Aminopeptidase N</fullName>
        <ecNumber evidence="4">3.4.11.2</ecNumber>
    </recommendedName>
</protein>
<dbReference type="SUPFAM" id="SSF55486">
    <property type="entry name" value="Metalloproteases ('zincins'), catalytic domain"/>
    <property type="match status" value="1"/>
</dbReference>
<dbReference type="Pfam" id="PF13646">
    <property type="entry name" value="HEAT_2"/>
    <property type="match status" value="3"/>
</dbReference>
<evidence type="ECO:0000256" key="1">
    <source>
        <dbReference type="ARBA" id="ARBA00000098"/>
    </source>
</evidence>
<dbReference type="GO" id="GO:0016285">
    <property type="term" value="F:alanyl aminopeptidase activity"/>
    <property type="evidence" value="ECO:0007669"/>
    <property type="project" value="UniProtKB-EC"/>
</dbReference>
<dbReference type="InterPro" id="IPR001930">
    <property type="entry name" value="Peptidase_M1"/>
</dbReference>
<dbReference type="InterPro" id="IPR011989">
    <property type="entry name" value="ARM-like"/>
</dbReference>
<dbReference type="PANTHER" id="PTHR11533:SF174">
    <property type="entry name" value="PUROMYCIN-SENSITIVE AMINOPEPTIDASE-RELATED"/>
    <property type="match status" value="1"/>
</dbReference>
<evidence type="ECO:0000256" key="9">
    <source>
        <dbReference type="ARBA" id="ARBA00022801"/>
    </source>
</evidence>
<dbReference type="GO" id="GO:0042277">
    <property type="term" value="F:peptide binding"/>
    <property type="evidence" value="ECO:0007669"/>
    <property type="project" value="TreeGrafter"/>
</dbReference>
<sequence>MNRAMKLSDTNSSMSAPTKIARRKRGTMSSAESPKTRRMEGSAWAPFIGPFYLLRSSLTRGAGSERFGGMALHDPIYHPLFLGRRAAPETPPFDPFPPSGRKAWKGVPQPRRDLEFHVNHYKVNLEVDLEARELRGRATLTIEAIRDGLREVALDAAELEISKVSVKGKKVHHESGAEKLTVTLPRPLATGKRATIDVSYSTLPRKGFFFVGPTEAETDRHAAGWSQGQADDTHWWIPCLESTESRATLEMIATVPHGYRAISNGKLISRRSNGRRRKVTYHWRQDTTHPAYLISLVVGKFVELKDRAGQVPLHGYVPRGREAEGRELFRKTPAMIAAFSKVFGYPYPYPKYAQSTVFDFTFGGMENTGATTLTVRALQTPEEAIDQTYETLISHELAHQWWGDLVTCRDWSEGWLNEGFATYSEVVFWEAEHGRDEADFARLEQMCSYLVEDNGDYRRPLVETAYRYPSEIFDRHLYEKGACVVHMLRATLGDAVWRRGLKRYLERHAFGGVETGDLKRACEEVSGRNLTWFFDQWAHQGGHPELKVAREWDANARALLLTIEQVQEPDSVTPAVFHIPMVLELKVGDRRLRLPIEAKQRKETIRIPLPQKPRYVALDPEHDMMKLMEFPRSEEELLYGLQESSFSLERVRCARELATRGDPPVVEALFRAARGDRFWGVRIAALASLGEIGARRAGMADRIAELGKGQKPRVRRAVAWALGWMGGEEAIRHLRKMVSTDPSKFTAGMALLGIARSKREEAFDLLRAELVRESHRDILRQHIFDGFVILKDPRAVPILLDYTRPEHRNEAREAATKALGKLGILDEKVESRLIELLRDPWFRVRSAAARSLAKLKAPRAEGAIREALQGEPMDTVQSAFEGALDDLKAPR</sequence>
<dbReference type="GO" id="GO:0008270">
    <property type="term" value="F:zinc ion binding"/>
    <property type="evidence" value="ECO:0007669"/>
    <property type="project" value="InterPro"/>
</dbReference>
<dbReference type="Gene3D" id="2.60.40.1730">
    <property type="entry name" value="tricorn interacting facor f3 domain"/>
    <property type="match status" value="1"/>
</dbReference>
<evidence type="ECO:0000256" key="3">
    <source>
        <dbReference type="ARBA" id="ARBA00010136"/>
    </source>
</evidence>
<dbReference type="EMBL" id="VBOV01000198">
    <property type="protein sequence ID" value="TMQ56632.1"/>
    <property type="molecule type" value="Genomic_DNA"/>
</dbReference>
<evidence type="ECO:0000313" key="15">
    <source>
        <dbReference type="EMBL" id="TMQ56632.1"/>
    </source>
</evidence>
<dbReference type="SMART" id="SM00567">
    <property type="entry name" value="EZ_HEAT"/>
    <property type="match status" value="5"/>
</dbReference>
<dbReference type="GO" id="GO:0005737">
    <property type="term" value="C:cytoplasm"/>
    <property type="evidence" value="ECO:0007669"/>
    <property type="project" value="TreeGrafter"/>
</dbReference>
<evidence type="ECO:0000256" key="4">
    <source>
        <dbReference type="ARBA" id="ARBA00012564"/>
    </source>
</evidence>
<dbReference type="SUPFAM" id="SSF48371">
    <property type="entry name" value="ARM repeat"/>
    <property type="match status" value="1"/>
</dbReference>
<evidence type="ECO:0000256" key="7">
    <source>
        <dbReference type="ARBA" id="ARBA00022670"/>
    </source>
</evidence>
<dbReference type="GO" id="GO:0043171">
    <property type="term" value="P:peptide catabolic process"/>
    <property type="evidence" value="ECO:0007669"/>
    <property type="project" value="TreeGrafter"/>
</dbReference>
<feature type="region of interest" description="Disordered" evidence="12">
    <location>
        <begin position="1"/>
        <end position="37"/>
    </location>
</feature>
<dbReference type="InterPro" id="IPR004155">
    <property type="entry name" value="PBS_lyase_HEAT"/>
</dbReference>
<dbReference type="GO" id="GO:0006508">
    <property type="term" value="P:proteolysis"/>
    <property type="evidence" value="ECO:0007669"/>
    <property type="project" value="UniProtKB-KW"/>
</dbReference>
<evidence type="ECO:0000259" key="13">
    <source>
        <dbReference type="Pfam" id="PF01433"/>
    </source>
</evidence>
<keyword evidence="6" id="KW-0031">Aminopeptidase</keyword>
<gene>
    <name evidence="15" type="ORF">E6K75_08225</name>
</gene>
<dbReference type="AlphaFoldDB" id="A0A538SZ41"/>
<evidence type="ECO:0000256" key="12">
    <source>
        <dbReference type="SAM" id="MobiDB-lite"/>
    </source>
</evidence>
<dbReference type="Proteomes" id="UP000320913">
    <property type="component" value="Unassembled WGS sequence"/>
</dbReference>
<comment type="catalytic activity">
    <reaction evidence="1">
        <text>Release of an N-terminal amino acid, Xaa-|-Yaa- from a peptide, amide or arylamide. Xaa is preferably Ala, but may be most amino acids including Pro (slow action). When a terminal hydrophobic residue is followed by a prolyl residue, the two may be released as an intact Xaa-Pro dipeptide.</text>
        <dbReference type="EC" id="3.4.11.2"/>
    </reaction>
</comment>
<dbReference type="InterPro" id="IPR027268">
    <property type="entry name" value="Peptidase_M4/M1_CTD_sf"/>
</dbReference>
<evidence type="ECO:0000256" key="8">
    <source>
        <dbReference type="ARBA" id="ARBA00022723"/>
    </source>
</evidence>
<name>A0A538SZ41_UNCEI</name>
<evidence type="ECO:0000256" key="5">
    <source>
        <dbReference type="ARBA" id="ARBA00015611"/>
    </source>
</evidence>
<dbReference type="GO" id="GO:0070006">
    <property type="term" value="F:metalloaminopeptidase activity"/>
    <property type="evidence" value="ECO:0007669"/>
    <property type="project" value="TreeGrafter"/>
</dbReference>
<dbReference type="InterPro" id="IPR050344">
    <property type="entry name" value="Peptidase_M1_aminopeptidases"/>
</dbReference>
<dbReference type="GO" id="GO:0016020">
    <property type="term" value="C:membrane"/>
    <property type="evidence" value="ECO:0007669"/>
    <property type="project" value="TreeGrafter"/>
</dbReference>
<keyword evidence="7" id="KW-0645">Protease</keyword>
<keyword evidence="9" id="KW-0378">Hydrolase</keyword>
<dbReference type="InterPro" id="IPR042097">
    <property type="entry name" value="Aminopeptidase_N-like_N_sf"/>
</dbReference>
<dbReference type="Gene3D" id="1.25.10.10">
    <property type="entry name" value="Leucine-rich Repeat Variant"/>
    <property type="match status" value="2"/>
</dbReference>
<comment type="cofactor">
    <cofactor evidence="2">
        <name>Zn(2+)</name>
        <dbReference type="ChEBI" id="CHEBI:29105"/>
    </cofactor>
</comment>
<evidence type="ECO:0000259" key="14">
    <source>
        <dbReference type="Pfam" id="PF17900"/>
    </source>
</evidence>
<feature type="domain" description="Peptidase M1 membrane alanine aminopeptidase" evidence="13">
    <location>
        <begin position="331"/>
        <end position="537"/>
    </location>
</feature>
<comment type="similarity">
    <text evidence="3">Belongs to the peptidase M1 family.</text>
</comment>
<dbReference type="Gene3D" id="1.10.390.10">
    <property type="entry name" value="Neutral Protease Domain 2"/>
    <property type="match status" value="1"/>
</dbReference>
<dbReference type="GO" id="GO:0005615">
    <property type="term" value="C:extracellular space"/>
    <property type="evidence" value="ECO:0007669"/>
    <property type="project" value="TreeGrafter"/>
</dbReference>
<dbReference type="InterPro" id="IPR016024">
    <property type="entry name" value="ARM-type_fold"/>
</dbReference>
<evidence type="ECO:0000256" key="11">
    <source>
        <dbReference type="ARBA" id="ARBA00023049"/>
    </source>
</evidence>
<dbReference type="InterPro" id="IPR045357">
    <property type="entry name" value="Aminopeptidase_N-like_N"/>
</dbReference>
<feature type="domain" description="Aminopeptidase N-like N-terminal" evidence="14">
    <location>
        <begin position="119"/>
        <end position="293"/>
    </location>
</feature>
<dbReference type="Pfam" id="PF01433">
    <property type="entry name" value="Peptidase_M1"/>
    <property type="match status" value="1"/>
</dbReference>
<reference evidence="15 16" key="1">
    <citation type="journal article" date="2019" name="Nat. Microbiol.">
        <title>Mediterranean grassland soil C-N compound turnover is dependent on rainfall and depth, and is mediated by genomically divergent microorganisms.</title>
        <authorList>
            <person name="Diamond S."/>
            <person name="Andeer P.F."/>
            <person name="Li Z."/>
            <person name="Crits-Christoph A."/>
            <person name="Burstein D."/>
            <person name="Anantharaman K."/>
            <person name="Lane K.R."/>
            <person name="Thomas B.C."/>
            <person name="Pan C."/>
            <person name="Northen T.R."/>
            <person name="Banfield J.F."/>
        </authorList>
    </citation>
    <scope>NUCLEOTIDE SEQUENCE [LARGE SCALE GENOMIC DNA]</scope>
    <source>
        <strain evidence="15">WS_5</strain>
    </source>
</reference>
<dbReference type="EC" id="3.4.11.2" evidence="4"/>
<dbReference type="SUPFAM" id="SSF63737">
    <property type="entry name" value="Leukotriene A4 hydrolase N-terminal domain"/>
    <property type="match status" value="1"/>
</dbReference>
<accession>A0A538SZ41</accession>
<dbReference type="InterPro" id="IPR014782">
    <property type="entry name" value="Peptidase_M1_dom"/>
</dbReference>
<keyword evidence="8" id="KW-0479">Metal-binding</keyword>
<dbReference type="PRINTS" id="PR00756">
    <property type="entry name" value="ALADIPTASE"/>
</dbReference>
<dbReference type="PANTHER" id="PTHR11533">
    <property type="entry name" value="PROTEASE M1 ZINC METALLOPROTEASE"/>
    <property type="match status" value="1"/>
</dbReference>
<keyword evidence="10" id="KW-0862">Zinc</keyword>
<dbReference type="Pfam" id="PF17900">
    <property type="entry name" value="Peptidase_M1_N"/>
    <property type="match status" value="1"/>
</dbReference>
<evidence type="ECO:0000256" key="6">
    <source>
        <dbReference type="ARBA" id="ARBA00022438"/>
    </source>
</evidence>